<dbReference type="Gene3D" id="1.20.1050.10">
    <property type="match status" value="1"/>
</dbReference>
<organism evidence="1 2">
    <name type="scientific">Ignelater luminosus</name>
    <name type="common">Cucubano</name>
    <name type="synonym">Pyrophorus luminosus</name>
    <dbReference type="NCBI Taxonomy" id="2038154"/>
    <lineage>
        <taxon>Eukaryota</taxon>
        <taxon>Metazoa</taxon>
        <taxon>Ecdysozoa</taxon>
        <taxon>Arthropoda</taxon>
        <taxon>Hexapoda</taxon>
        <taxon>Insecta</taxon>
        <taxon>Pterygota</taxon>
        <taxon>Neoptera</taxon>
        <taxon>Endopterygota</taxon>
        <taxon>Coleoptera</taxon>
        <taxon>Polyphaga</taxon>
        <taxon>Elateriformia</taxon>
        <taxon>Elateroidea</taxon>
        <taxon>Elateridae</taxon>
        <taxon>Agrypninae</taxon>
        <taxon>Pyrophorini</taxon>
        <taxon>Ignelater</taxon>
    </lineage>
</organism>
<name>A0A8K0CX79_IGNLU</name>
<keyword evidence="2" id="KW-1185">Reference proteome</keyword>
<reference evidence="1" key="1">
    <citation type="submission" date="2019-08" db="EMBL/GenBank/DDBJ databases">
        <title>The genome of the North American firefly Photinus pyralis.</title>
        <authorList>
            <consortium name="Photinus pyralis genome working group"/>
            <person name="Fallon T.R."/>
            <person name="Sander Lower S.E."/>
            <person name="Weng J.-K."/>
        </authorList>
    </citation>
    <scope>NUCLEOTIDE SEQUENCE</scope>
    <source>
        <strain evidence="1">TRF0915ILg1</strain>
        <tissue evidence="1">Whole body</tissue>
    </source>
</reference>
<dbReference type="SUPFAM" id="SSF47616">
    <property type="entry name" value="GST C-terminal domain-like"/>
    <property type="match status" value="1"/>
</dbReference>
<dbReference type="EMBL" id="VTPC01008282">
    <property type="protein sequence ID" value="KAF2893036.1"/>
    <property type="molecule type" value="Genomic_DNA"/>
</dbReference>
<protein>
    <submittedName>
        <fullName evidence="1">Uncharacterized protein</fullName>
    </submittedName>
</protein>
<evidence type="ECO:0000313" key="1">
    <source>
        <dbReference type="EMBL" id="KAF2893036.1"/>
    </source>
</evidence>
<proteinExistence type="predicted"/>
<evidence type="ECO:0000313" key="2">
    <source>
        <dbReference type="Proteomes" id="UP000801492"/>
    </source>
</evidence>
<accession>A0A8K0CX79</accession>
<gene>
    <name evidence="1" type="ORF">ILUMI_13130</name>
</gene>
<dbReference type="InterPro" id="IPR036282">
    <property type="entry name" value="Glutathione-S-Trfase_C_sf"/>
</dbReference>
<comment type="caution">
    <text evidence="1">The sequence shown here is derived from an EMBL/GenBank/DDBJ whole genome shotgun (WGS) entry which is preliminary data.</text>
</comment>
<dbReference type="OrthoDB" id="2309723at2759"/>
<dbReference type="Proteomes" id="UP000801492">
    <property type="component" value="Unassembled WGS sequence"/>
</dbReference>
<sequence>MTNYFKPQITYNEAPNPVLGGEVERGLQLLERLLSKGNTYILAGAGGNDVLTIADFSIMASLSQLESMDYSYGKYERIAKYVDFLKDNLACYRECFQEGVNLMKDWSRKNLKYVPAYLKQPGLPYDDNFFERRI</sequence>
<dbReference type="AlphaFoldDB" id="A0A8K0CX79"/>